<evidence type="ECO:0000313" key="2">
    <source>
        <dbReference type="Proteomes" id="UP001159405"/>
    </source>
</evidence>
<dbReference type="PANTHER" id="PTHR24024">
    <property type="entry name" value="PULMONARY SURFACTANT-ASSOCIATED PROTEIN A"/>
    <property type="match status" value="1"/>
</dbReference>
<dbReference type="Proteomes" id="UP001159405">
    <property type="component" value="Unassembled WGS sequence"/>
</dbReference>
<organism evidence="1 2">
    <name type="scientific">Porites lobata</name>
    <dbReference type="NCBI Taxonomy" id="104759"/>
    <lineage>
        <taxon>Eukaryota</taxon>
        <taxon>Metazoa</taxon>
        <taxon>Cnidaria</taxon>
        <taxon>Anthozoa</taxon>
        <taxon>Hexacorallia</taxon>
        <taxon>Scleractinia</taxon>
        <taxon>Fungiina</taxon>
        <taxon>Poritidae</taxon>
        <taxon>Porites</taxon>
    </lineage>
</organism>
<protein>
    <submittedName>
        <fullName evidence="1">Uncharacterized protein</fullName>
    </submittedName>
</protein>
<comment type="caution">
    <text evidence="1">The sequence shown here is derived from an EMBL/GenBank/DDBJ whole genome shotgun (WGS) entry which is preliminary data.</text>
</comment>
<gene>
    <name evidence="1" type="ORF">PLOB_00034415</name>
</gene>
<keyword evidence="2" id="KW-1185">Reference proteome</keyword>
<proteinExistence type="predicted"/>
<dbReference type="PANTHER" id="PTHR24024:SF18">
    <property type="entry name" value="SHORT-CHAIN COLLAGEN C4-LIKE"/>
    <property type="match status" value="1"/>
</dbReference>
<dbReference type="EMBL" id="CALNXK010000047">
    <property type="protein sequence ID" value="CAH3130096.1"/>
    <property type="molecule type" value="Genomic_DNA"/>
</dbReference>
<dbReference type="InterPro" id="IPR051077">
    <property type="entry name" value="Ca-dependent_lectin"/>
</dbReference>
<name>A0ABN8P1C1_9CNID</name>
<evidence type="ECO:0000313" key="1">
    <source>
        <dbReference type="EMBL" id="CAH3130096.1"/>
    </source>
</evidence>
<accession>A0ABN8P1C1</accession>
<sequence>MLLWCTVESRLGSFTPTMEAQRTTFAFQRPQSTISTRTAFRGLVYGTEYELSFNPFHKNLQDHNAPCAVCYVDSRGSMLMMPTRNDFPSGCTEEYHGYLMTSHYTDKNQKEFICVDRDPEFIPGTQANTNGALMMYFVECTCGRNLPCDPYVSGRELTCAVCTN</sequence>
<reference evidence="1 2" key="1">
    <citation type="submission" date="2022-05" db="EMBL/GenBank/DDBJ databases">
        <authorList>
            <consortium name="Genoscope - CEA"/>
            <person name="William W."/>
        </authorList>
    </citation>
    <scope>NUCLEOTIDE SEQUENCE [LARGE SCALE GENOMIC DNA]</scope>
</reference>